<dbReference type="InterPro" id="IPR041916">
    <property type="entry name" value="Anti_sigma_zinc_sf"/>
</dbReference>
<dbReference type="InterPro" id="IPR008271">
    <property type="entry name" value="Ser/Thr_kinase_AS"/>
</dbReference>
<evidence type="ECO:0000256" key="5">
    <source>
        <dbReference type="PROSITE-ProRule" id="PRU10141"/>
    </source>
</evidence>
<dbReference type="STRING" id="54.SAMN02745121_05766"/>
<keyword evidence="4 5" id="KW-0067">ATP-binding</keyword>
<dbReference type="OrthoDB" id="5405194at2"/>
<keyword evidence="2 5" id="KW-0547">Nucleotide-binding</keyword>
<gene>
    <name evidence="7" type="ORF">SAMN02745121_05766</name>
</gene>
<evidence type="ECO:0000313" key="7">
    <source>
        <dbReference type="EMBL" id="SFE85019.1"/>
    </source>
</evidence>
<feature type="domain" description="Protein kinase" evidence="6">
    <location>
        <begin position="74"/>
        <end position="324"/>
    </location>
</feature>
<evidence type="ECO:0000256" key="3">
    <source>
        <dbReference type="ARBA" id="ARBA00022777"/>
    </source>
</evidence>
<dbReference type="Proteomes" id="UP000199400">
    <property type="component" value="Unassembled WGS sequence"/>
</dbReference>
<dbReference type="PANTHER" id="PTHR43289">
    <property type="entry name" value="MITOGEN-ACTIVATED PROTEIN KINASE KINASE KINASE 20-RELATED"/>
    <property type="match status" value="1"/>
</dbReference>
<keyword evidence="7" id="KW-0863">Zinc-finger</keyword>
<keyword evidence="7" id="KW-0862">Zinc</keyword>
<keyword evidence="7" id="KW-0479">Metal-binding</keyword>
<dbReference type="InterPro" id="IPR000719">
    <property type="entry name" value="Prot_kinase_dom"/>
</dbReference>
<dbReference type="AlphaFoldDB" id="A0A1I2DXG2"/>
<reference evidence="8" key="1">
    <citation type="submission" date="2016-10" db="EMBL/GenBank/DDBJ databases">
        <authorList>
            <person name="Varghese N."/>
            <person name="Submissions S."/>
        </authorList>
    </citation>
    <scope>NUCLEOTIDE SEQUENCE [LARGE SCALE GENOMIC DNA]</scope>
    <source>
        <strain evidence="8">ATCC 25963</strain>
    </source>
</reference>
<feature type="binding site" evidence="5">
    <location>
        <position position="103"/>
    </location>
    <ligand>
        <name>ATP</name>
        <dbReference type="ChEBI" id="CHEBI:30616"/>
    </ligand>
</feature>
<name>A0A1I2DXG2_9BACT</name>
<dbReference type="GO" id="GO:0004674">
    <property type="term" value="F:protein serine/threonine kinase activity"/>
    <property type="evidence" value="ECO:0007669"/>
    <property type="project" value="TreeGrafter"/>
</dbReference>
<dbReference type="InterPro" id="IPR017441">
    <property type="entry name" value="Protein_kinase_ATP_BS"/>
</dbReference>
<dbReference type="PROSITE" id="PS50011">
    <property type="entry name" value="PROTEIN_KINASE_DOM"/>
    <property type="match status" value="1"/>
</dbReference>
<evidence type="ECO:0000256" key="1">
    <source>
        <dbReference type="ARBA" id="ARBA00022679"/>
    </source>
</evidence>
<dbReference type="Pfam" id="PF00069">
    <property type="entry name" value="Pkinase"/>
    <property type="match status" value="1"/>
</dbReference>
<keyword evidence="3" id="KW-0418">Kinase</keyword>
<dbReference type="Pfam" id="PF13424">
    <property type="entry name" value="TPR_12"/>
    <property type="match status" value="1"/>
</dbReference>
<dbReference type="PROSITE" id="PS00108">
    <property type="entry name" value="PROTEIN_KINASE_ST"/>
    <property type="match status" value="1"/>
</dbReference>
<dbReference type="Gene3D" id="1.10.510.10">
    <property type="entry name" value="Transferase(Phosphotransferase) domain 1"/>
    <property type="match status" value="1"/>
</dbReference>
<dbReference type="Gene3D" id="1.10.10.1320">
    <property type="entry name" value="Anti-sigma factor, zinc-finger domain"/>
    <property type="match status" value="1"/>
</dbReference>
<keyword evidence="8" id="KW-1185">Reference proteome</keyword>
<evidence type="ECO:0000256" key="4">
    <source>
        <dbReference type="ARBA" id="ARBA00022840"/>
    </source>
</evidence>
<evidence type="ECO:0000256" key="2">
    <source>
        <dbReference type="ARBA" id="ARBA00022741"/>
    </source>
</evidence>
<dbReference type="GO" id="GO:0005524">
    <property type="term" value="F:ATP binding"/>
    <property type="evidence" value="ECO:0007669"/>
    <property type="project" value="UniProtKB-UniRule"/>
</dbReference>
<dbReference type="PANTHER" id="PTHR43289:SF6">
    <property type="entry name" value="SERINE_THREONINE-PROTEIN KINASE NEKL-3"/>
    <property type="match status" value="1"/>
</dbReference>
<dbReference type="InterPro" id="IPR027383">
    <property type="entry name" value="Znf_put"/>
</dbReference>
<dbReference type="SUPFAM" id="SSF56112">
    <property type="entry name" value="Protein kinase-like (PK-like)"/>
    <property type="match status" value="1"/>
</dbReference>
<dbReference type="Gene3D" id="1.25.40.10">
    <property type="entry name" value="Tetratricopeptide repeat domain"/>
    <property type="match status" value="3"/>
</dbReference>
<dbReference type="PROSITE" id="PS00107">
    <property type="entry name" value="PROTEIN_KINASE_ATP"/>
    <property type="match status" value="1"/>
</dbReference>
<proteinExistence type="predicted"/>
<dbReference type="SUPFAM" id="SSF48452">
    <property type="entry name" value="TPR-like"/>
    <property type="match status" value="2"/>
</dbReference>
<protein>
    <submittedName>
        <fullName evidence="7">Putative zinc-finger</fullName>
    </submittedName>
</protein>
<accession>A0A1I2DXG2</accession>
<dbReference type="Pfam" id="PF13490">
    <property type="entry name" value="zf-HC2"/>
    <property type="match status" value="1"/>
</dbReference>
<dbReference type="InterPro" id="IPR011009">
    <property type="entry name" value="Kinase-like_dom_sf"/>
</dbReference>
<dbReference type="Gene3D" id="3.30.200.20">
    <property type="entry name" value="Phosphorylase Kinase, domain 1"/>
    <property type="match status" value="1"/>
</dbReference>
<dbReference type="GO" id="GO:0008270">
    <property type="term" value="F:zinc ion binding"/>
    <property type="evidence" value="ECO:0007669"/>
    <property type="project" value="UniProtKB-KW"/>
</dbReference>
<dbReference type="EMBL" id="FOMX01000021">
    <property type="protein sequence ID" value="SFE85019.1"/>
    <property type="molecule type" value="Genomic_DNA"/>
</dbReference>
<dbReference type="CDD" id="cd14014">
    <property type="entry name" value="STKc_PknB_like"/>
    <property type="match status" value="1"/>
</dbReference>
<evidence type="ECO:0000259" key="6">
    <source>
        <dbReference type="PROSITE" id="PS50011"/>
    </source>
</evidence>
<evidence type="ECO:0000313" key="8">
    <source>
        <dbReference type="Proteomes" id="UP000199400"/>
    </source>
</evidence>
<organism evidence="7 8">
    <name type="scientific">Nannocystis exedens</name>
    <dbReference type="NCBI Taxonomy" id="54"/>
    <lineage>
        <taxon>Bacteria</taxon>
        <taxon>Pseudomonadati</taxon>
        <taxon>Myxococcota</taxon>
        <taxon>Polyangia</taxon>
        <taxon>Nannocystales</taxon>
        <taxon>Nannocystaceae</taxon>
        <taxon>Nannocystis</taxon>
    </lineage>
</organism>
<dbReference type="SMART" id="SM00220">
    <property type="entry name" value="S_TKc"/>
    <property type="match status" value="1"/>
</dbReference>
<sequence length="883" mass="94977">MTLRALDDCPEEETIAAYLEGDLGAVERAAVDAHLEACTDCRVLVAGLARGQVGVRREGDRSADPMTGVVIGRYTLADLLGSGGMGLVYRAHDPVLDRDVAVKLIHALDVRPADRERLLREARAMARLSHPNVLTVFDAGESGDELFVAMALVRGSTLREHCARKRPDWREVATLCLGAARGLAASHRAGVLHRDIKPDNILVGEDGSVQVTDFGLARATTDPGAPIWPTSPESGRAGTPGYLAPELRAGGEPTAASDQYALCLTLKECLGRVPRRLERIVRRGLAEQPADRYPSMDALVAALAAATERRWPRVAGLLAFGAFVALAVAWALPGAPDPPFVNAVDPCDEPRARMDGLWNPAQKQRLRAAVARAGFARGELLSDRMEARLDEHARRWIEMRTDLCRDAGEDRAIAARRIACLEEGYDELGEYFATVDHTERAVLQQVEWLSYQLTSPERCAADAPISLLPSPDPAVREEVARARRELRAAMATADDGRLDAALASVRAIEATARRVGYLPLAATALSNEANLLMTAGDLAGARARYEAAVELAEASGDDTRRAMVLVNLVGLLGVGFWDPDAALAYAARARPLVERLQMPILAGELARVEGQALLYKGDAAGARDRLERALAVWDRTLVGDHDATMATLSFLGASTQQLGAWEAADDYQRRTHEMAIRLHGEHHPTTASFLRDWANSVLNQAEAADAPGERERLGRLALAKADRAVADLEAALGADNPESAQTQLTRCRTLLLLHALDPAASACEQALAVLRRAHGADSPLLTESLLVLGVVRHARGELEPARAALAEALTRGAAGDPLLLADAQFELAKVLAALGQSRRAVELARAARPTFAADARAGKSLAEVDVWLAARHRPARRSRPPTH</sequence>
<dbReference type="InterPro" id="IPR011990">
    <property type="entry name" value="TPR-like_helical_dom_sf"/>
</dbReference>
<keyword evidence="1" id="KW-0808">Transferase</keyword>